<accession>A0A937UQF3</accession>
<keyword evidence="1" id="KW-1133">Transmembrane helix</keyword>
<dbReference type="SUPFAM" id="SSF103473">
    <property type="entry name" value="MFS general substrate transporter"/>
    <property type="match status" value="1"/>
</dbReference>
<evidence type="ECO:0000256" key="1">
    <source>
        <dbReference type="SAM" id="Phobius"/>
    </source>
</evidence>
<dbReference type="AlphaFoldDB" id="A0A937UQF3"/>
<sequence>MVVTDIPQTIPDPLPATLPFLWERRGADRWRPPPGARRSRLASFLSTATQEGTAAVLPTFFASTLRATPLALGAVEAGGHAAGTVARMVGAELGAHTRRRRTLSAIGHSGITIGSALIALATTVWAAG</sequence>
<evidence type="ECO:0000313" key="3">
    <source>
        <dbReference type="Proteomes" id="UP000604475"/>
    </source>
</evidence>
<keyword evidence="1" id="KW-0812">Transmembrane</keyword>
<organism evidence="2 3">
    <name type="scientific">Frankia nepalensis</name>
    <dbReference type="NCBI Taxonomy" id="1836974"/>
    <lineage>
        <taxon>Bacteria</taxon>
        <taxon>Bacillati</taxon>
        <taxon>Actinomycetota</taxon>
        <taxon>Actinomycetes</taxon>
        <taxon>Frankiales</taxon>
        <taxon>Frankiaceae</taxon>
        <taxon>Frankia</taxon>
    </lineage>
</organism>
<feature type="transmembrane region" description="Helical" evidence="1">
    <location>
        <begin position="105"/>
        <end position="127"/>
    </location>
</feature>
<reference evidence="2" key="1">
    <citation type="submission" date="2020-12" db="EMBL/GenBank/DDBJ databases">
        <title>Genomic characterization of non-nitrogen-fixing Frankia strains.</title>
        <authorList>
            <person name="Carlos-Shanley C."/>
            <person name="Guerra T."/>
            <person name="Hahn D."/>
        </authorList>
    </citation>
    <scope>NUCLEOTIDE SEQUENCE</scope>
    <source>
        <strain evidence="2">CN6</strain>
    </source>
</reference>
<name>A0A937UQF3_9ACTN</name>
<gene>
    <name evidence="2" type="ORF">I7412_05470</name>
</gene>
<dbReference type="Proteomes" id="UP000604475">
    <property type="component" value="Unassembled WGS sequence"/>
</dbReference>
<dbReference type="EMBL" id="JAEACQ010000144">
    <property type="protein sequence ID" value="MBL7626626.1"/>
    <property type="molecule type" value="Genomic_DNA"/>
</dbReference>
<keyword evidence="3" id="KW-1185">Reference proteome</keyword>
<protein>
    <submittedName>
        <fullName evidence="2">Uncharacterized protein</fullName>
    </submittedName>
</protein>
<comment type="caution">
    <text evidence="2">The sequence shown here is derived from an EMBL/GenBank/DDBJ whole genome shotgun (WGS) entry which is preliminary data.</text>
</comment>
<proteinExistence type="predicted"/>
<evidence type="ECO:0000313" key="2">
    <source>
        <dbReference type="EMBL" id="MBL7626626.1"/>
    </source>
</evidence>
<dbReference type="InterPro" id="IPR036259">
    <property type="entry name" value="MFS_trans_sf"/>
</dbReference>
<keyword evidence="1" id="KW-0472">Membrane</keyword>
<feature type="non-terminal residue" evidence="2">
    <location>
        <position position="128"/>
    </location>
</feature>